<dbReference type="PANTHER" id="PTHR42852:SF12">
    <property type="entry name" value="THIOL-DISULFIDE OXIDOREDUCTASE YKUV"/>
    <property type="match status" value="1"/>
</dbReference>
<dbReference type="PANTHER" id="PTHR42852">
    <property type="entry name" value="THIOL:DISULFIDE INTERCHANGE PROTEIN DSBE"/>
    <property type="match status" value="1"/>
</dbReference>
<dbReference type="AlphaFoldDB" id="A0A544TRS7"/>
<accession>A0A544TRS7</accession>
<comment type="caution">
    <text evidence="2">The sequence shown here is derived from an EMBL/GenBank/DDBJ whole genome shotgun (WGS) entry which is preliminary data.</text>
</comment>
<dbReference type="InterPro" id="IPR036249">
    <property type="entry name" value="Thioredoxin-like_sf"/>
</dbReference>
<feature type="domain" description="Thioredoxin" evidence="1">
    <location>
        <begin position="1"/>
        <end position="145"/>
    </location>
</feature>
<evidence type="ECO:0000313" key="3">
    <source>
        <dbReference type="Proteomes" id="UP000316626"/>
    </source>
</evidence>
<gene>
    <name evidence="2" type="ORF">FG384_08290</name>
</gene>
<keyword evidence="3" id="KW-1185">Reference proteome</keyword>
<dbReference type="InterPro" id="IPR013766">
    <property type="entry name" value="Thioredoxin_domain"/>
</dbReference>
<reference evidence="2 3" key="1">
    <citation type="submission" date="2019-06" db="EMBL/GenBank/DDBJ databases">
        <title>Psychrobacillus vulpis sp. nov., a new species isolated from feces of a red fox that inhabits in The Tablas de Daimiel Natural Park, Albacete, Spain.</title>
        <authorList>
            <person name="Rodriguez M."/>
            <person name="Reina J.C."/>
            <person name="Bejar V."/>
            <person name="Llamas I."/>
        </authorList>
    </citation>
    <scope>NUCLEOTIDE SEQUENCE [LARGE SCALE GENOMIC DNA]</scope>
    <source>
        <strain evidence="2 3">Z8</strain>
    </source>
</reference>
<dbReference type="OrthoDB" id="9811352at2"/>
<dbReference type="Proteomes" id="UP000316626">
    <property type="component" value="Unassembled WGS sequence"/>
</dbReference>
<evidence type="ECO:0000313" key="2">
    <source>
        <dbReference type="EMBL" id="TQR20153.1"/>
    </source>
</evidence>
<dbReference type="PROSITE" id="PS51352">
    <property type="entry name" value="THIOREDOXIN_2"/>
    <property type="match status" value="1"/>
</dbReference>
<protein>
    <submittedName>
        <fullName evidence="2">TlpA family protein disulfide reductase</fullName>
    </submittedName>
</protein>
<proteinExistence type="predicted"/>
<sequence length="149" mass="17791">MKLRTELPEFPDNLKWLNGHVKKERIIGEVPLLIHFWSVSCNLCKGASETLNKWRSLYDDKFKIVSIHMPLTEEDVDVRLIRESANQLKITNPIYLDHDLILTKTFQNRYVPAYYLFDKKGLLRHYQSGENGMRMLEKRLNFLINERKR</sequence>
<organism evidence="2 3">
    <name type="scientific">Psychrobacillus vulpis</name>
    <dbReference type="NCBI Taxonomy" id="2325572"/>
    <lineage>
        <taxon>Bacteria</taxon>
        <taxon>Bacillati</taxon>
        <taxon>Bacillota</taxon>
        <taxon>Bacilli</taxon>
        <taxon>Bacillales</taxon>
        <taxon>Bacillaceae</taxon>
        <taxon>Psychrobacillus</taxon>
    </lineage>
</organism>
<dbReference type="EMBL" id="VDGI01000007">
    <property type="protein sequence ID" value="TQR20153.1"/>
    <property type="molecule type" value="Genomic_DNA"/>
</dbReference>
<name>A0A544TRS7_9BACI</name>
<dbReference type="RefSeq" id="WP_142642131.1">
    <property type="nucleotide sequence ID" value="NZ_VDGI01000007.1"/>
</dbReference>
<dbReference type="SUPFAM" id="SSF52833">
    <property type="entry name" value="Thioredoxin-like"/>
    <property type="match status" value="1"/>
</dbReference>
<dbReference type="Gene3D" id="3.40.30.10">
    <property type="entry name" value="Glutaredoxin"/>
    <property type="match status" value="1"/>
</dbReference>
<evidence type="ECO:0000259" key="1">
    <source>
        <dbReference type="PROSITE" id="PS51352"/>
    </source>
</evidence>
<dbReference type="InterPro" id="IPR050553">
    <property type="entry name" value="Thioredoxin_ResA/DsbE_sf"/>
</dbReference>